<evidence type="ECO:0000256" key="5">
    <source>
        <dbReference type="SAM" id="MobiDB-lite"/>
    </source>
</evidence>
<sequence length="252" mass="28723">MQAELPVGFRFYPTEEELVSFYLHNKLQGNIEDQLHRVIPCINIYDVEPWHLPRLSAEVCKGSTDWFFFTPRQEREAKGGRPSRTTATGYWKATGSPGWVFSSNNRVIGVRKSMVFYQGKAPHGKKTKWKMNDYIAIDEASSSSSSSSSSPTAAIPKLRQEFRLCRLYVGSGSARAFDRRPSEAPMMRMMAEDQQNIHDARNQEEGARDPSTEIEGGENLESANDIQEDDWEQLNWVEDPEFFLLCNQLGSN</sequence>
<dbReference type="InterPro" id="IPR003441">
    <property type="entry name" value="NAC-dom"/>
</dbReference>
<dbReference type="EMBL" id="JAAARO010000022">
    <property type="protein sequence ID" value="KAF5727538.1"/>
    <property type="molecule type" value="Genomic_DNA"/>
</dbReference>
<dbReference type="InParanoid" id="A0A7J7C0B3"/>
<feature type="domain" description="NAC" evidence="6">
    <location>
        <begin position="5"/>
        <end position="170"/>
    </location>
</feature>
<evidence type="ECO:0000313" key="8">
    <source>
        <dbReference type="Proteomes" id="UP000593562"/>
    </source>
</evidence>
<dbReference type="Proteomes" id="UP000593562">
    <property type="component" value="Unassembled WGS sequence"/>
</dbReference>
<evidence type="ECO:0000256" key="4">
    <source>
        <dbReference type="ARBA" id="ARBA00023242"/>
    </source>
</evidence>
<dbReference type="PROSITE" id="PS51005">
    <property type="entry name" value="NAC"/>
    <property type="match status" value="1"/>
</dbReference>
<keyword evidence="4" id="KW-0539">Nucleus</keyword>
<dbReference type="SUPFAM" id="SSF101941">
    <property type="entry name" value="NAC domain"/>
    <property type="match status" value="1"/>
</dbReference>
<evidence type="ECO:0000313" key="7">
    <source>
        <dbReference type="EMBL" id="KAF5727538.1"/>
    </source>
</evidence>
<keyword evidence="2" id="KW-0238">DNA-binding</keyword>
<name>A0A7J7C0B3_TRIWF</name>
<gene>
    <name evidence="7" type="ORF">HS088_TW22G01234</name>
</gene>
<evidence type="ECO:0000259" key="6">
    <source>
        <dbReference type="PROSITE" id="PS51005"/>
    </source>
</evidence>
<accession>A0A7J7C0B3</accession>
<evidence type="ECO:0000256" key="2">
    <source>
        <dbReference type="ARBA" id="ARBA00023125"/>
    </source>
</evidence>
<dbReference type="InterPro" id="IPR036093">
    <property type="entry name" value="NAC_dom_sf"/>
</dbReference>
<comment type="caution">
    <text evidence="7">The sequence shown here is derived from an EMBL/GenBank/DDBJ whole genome shotgun (WGS) entry which is preliminary data.</text>
</comment>
<proteinExistence type="predicted"/>
<evidence type="ECO:0000256" key="3">
    <source>
        <dbReference type="ARBA" id="ARBA00023163"/>
    </source>
</evidence>
<organism evidence="7 8">
    <name type="scientific">Tripterygium wilfordii</name>
    <name type="common">Thunder God vine</name>
    <dbReference type="NCBI Taxonomy" id="458696"/>
    <lineage>
        <taxon>Eukaryota</taxon>
        <taxon>Viridiplantae</taxon>
        <taxon>Streptophyta</taxon>
        <taxon>Embryophyta</taxon>
        <taxon>Tracheophyta</taxon>
        <taxon>Spermatophyta</taxon>
        <taxon>Magnoliopsida</taxon>
        <taxon>eudicotyledons</taxon>
        <taxon>Gunneridae</taxon>
        <taxon>Pentapetalae</taxon>
        <taxon>rosids</taxon>
        <taxon>fabids</taxon>
        <taxon>Celastrales</taxon>
        <taxon>Celastraceae</taxon>
        <taxon>Tripterygium</taxon>
    </lineage>
</organism>
<dbReference type="Gene3D" id="2.170.150.80">
    <property type="entry name" value="NAC domain"/>
    <property type="match status" value="1"/>
</dbReference>
<dbReference type="PANTHER" id="PTHR31744:SF220">
    <property type="entry name" value="LOW QUALITY PROTEIN: NAC DOMAIN-CONTAINING PROTEIN 90-LIKE"/>
    <property type="match status" value="1"/>
</dbReference>
<feature type="compositionally biased region" description="Basic and acidic residues" evidence="5">
    <location>
        <begin position="201"/>
        <end position="211"/>
    </location>
</feature>
<reference evidence="7 8" key="1">
    <citation type="journal article" date="2020" name="Nat. Commun.">
        <title>Genome of Tripterygium wilfordii and identification of cytochrome P450 involved in triptolide biosynthesis.</title>
        <authorList>
            <person name="Tu L."/>
            <person name="Su P."/>
            <person name="Zhang Z."/>
            <person name="Gao L."/>
            <person name="Wang J."/>
            <person name="Hu T."/>
            <person name="Zhou J."/>
            <person name="Zhang Y."/>
            <person name="Zhao Y."/>
            <person name="Liu Y."/>
            <person name="Song Y."/>
            <person name="Tong Y."/>
            <person name="Lu Y."/>
            <person name="Yang J."/>
            <person name="Xu C."/>
            <person name="Jia M."/>
            <person name="Peters R.J."/>
            <person name="Huang L."/>
            <person name="Gao W."/>
        </authorList>
    </citation>
    <scope>NUCLEOTIDE SEQUENCE [LARGE SCALE GENOMIC DNA]</scope>
    <source>
        <strain evidence="8">cv. XIE 37</strain>
        <tissue evidence="7">Leaf</tissue>
    </source>
</reference>
<dbReference type="OrthoDB" id="622307at2759"/>
<feature type="region of interest" description="Disordered" evidence="5">
    <location>
        <begin position="201"/>
        <end position="230"/>
    </location>
</feature>
<dbReference type="PANTHER" id="PTHR31744">
    <property type="entry name" value="PROTEIN CUP-SHAPED COTYLEDON 2-RELATED"/>
    <property type="match status" value="1"/>
</dbReference>
<dbReference type="GO" id="GO:0003677">
    <property type="term" value="F:DNA binding"/>
    <property type="evidence" value="ECO:0007669"/>
    <property type="project" value="UniProtKB-KW"/>
</dbReference>
<dbReference type="AlphaFoldDB" id="A0A7J7C0B3"/>
<dbReference type="GO" id="GO:0006355">
    <property type="term" value="P:regulation of DNA-templated transcription"/>
    <property type="evidence" value="ECO:0007669"/>
    <property type="project" value="InterPro"/>
</dbReference>
<protein>
    <submittedName>
        <fullName evidence="7">NAC domain-containing protein 90</fullName>
    </submittedName>
</protein>
<keyword evidence="8" id="KW-1185">Reference proteome</keyword>
<dbReference type="FunCoup" id="A0A7J7C0B3">
    <property type="interactions" value="111"/>
</dbReference>
<keyword evidence="3" id="KW-0804">Transcription</keyword>
<evidence type="ECO:0000256" key="1">
    <source>
        <dbReference type="ARBA" id="ARBA00023015"/>
    </source>
</evidence>
<dbReference type="Pfam" id="PF02365">
    <property type="entry name" value="NAM"/>
    <property type="match status" value="1"/>
</dbReference>
<keyword evidence="1" id="KW-0805">Transcription regulation</keyword>